<dbReference type="Proteomes" id="UP001595377">
    <property type="component" value="Unassembled WGS sequence"/>
</dbReference>
<sequence length="177" mass="19953">MRTYEELIEANRRRRIHQLAFVTSDLRRSMTAWVETLGIGPWEVYSFNQDNVSELRVGGRVISEPFSFLVAFTTVGDMQFEIIQPISGPTIYQDYIDRRGEGFHHVKEKIDDAQMERTLADYAGIGIGVMQAGVLDADTHVFLDSERAVDFIYELGNCAVLSNSGERIEVFPSPSAA</sequence>
<protein>
    <submittedName>
        <fullName evidence="1">VOC family protein</fullName>
    </submittedName>
</protein>
<dbReference type="Gene3D" id="3.10.180.10">
    <property type="entry name" value="2,3-Dihydroxybiphenyl 1,2-Dioxygenase, domain 1"/>
    <property type="match status" value="1"/>
</dbReference>
<organism evidence="1 2">
    <name type="scientific">Shinella pollutisoli</name>
    <dbReference type="NCBI Taxonomy" id="2250594"/>
    <lineage>
        <taxon>Bacteria</taxon>
        <taxon>Pseudomonadati</taxon>
        <taxon>Pseudomonadota</taxon>
        <taxon>Alphaproteobacteria</taxon>
        <taxon>Hyphomicrobiales</taxon>
        <taxon>Rhizobiaceae</taxon>
        <taxon>Shinella</taxon>
    </lineage>
</organism>
<dbReference type="InterPro" id="IPR029068">
    <property type="entry name" value="Glyas_Bleomycin-R_OHBP_Dase"/>
</dbReference>
<reference evidence="2" key="1">
    <citation type="journal article" date="2019" name="Int. J. Syst. Evol. Microbiol.">
        <title>The Global Catalogue of Microorganisms (GCM) 10K type strain sequencing project: providing services to taxonomists for standard genome sequencing and annotation.</title>
        <authorList>
            <consortium name="The Broad Institute Genomics Platform"/>
            <consortium name="The Broad Institute Genome Sequencing Center for Infectious Disease"/>
            <person name="Wu L."/>
            <person name="Ma J."/>
        </authorList>
    </citation>
    <scope>NUCLEOTIDE SEQUENCE [LARGE SCALE GENOMIC DNA]</scope>
    <source>
        <strain evidence="2">KCTC 52677</strain>
    </source>
</reference>
<name>A0ABV7DHR5_9HYPH</name>
<dbReference type="EMBL" id="JBHRSP010000019">
    <property type="protein sequence ID" value="MFC3074091.1"/>
    <property type="molecule type" value="Genomic_DNA"/>
</dbReference>
<comment type="caution">
    <text evidence="1">The sequence shown here is derived from an EMBL/GenBank/DDBJ whole genome shotgun (WGS) entry which is preliminary data.</text>
</comment>
<dbReference type="RefSeq" id="WP_257313062.1">
    <property type="nucleotide sequence ID" value="NZ_JANFDG010000003.1"/>
</dbReference>
<accession>A0ABV7DHR5</accession>
<evidence type="ECO:0000313" key="1">
    <source>
        <dbReference type="EMBL" id="MFC3074091.1"/>
    </source>
</evidence>
<gene>
    <name evidence="1" type="ORF">ACFOHH_13340</name>
</gene>
<dbReference type="Pfam" id="PF13669">
    <property type="entry name" value="Glyoxalase_4"/>
    <property type="match status" value="1"/>
</dbReference>
<dbReference type="SUPFAM" id="SSF54593">
    <property type="entry name" value="Glyoxalase/Bleomycin resistance protein/Dihydroxybiphenyl dioxygenase"/>
    <property type="match status" value="1"/>
</dbReference>
<evidence type="ECO:0000313" key="2">
    <source>
        <dbReference type="Proteomes" id="UP001595377"/>
    </source>
</evidence>
<keyword evidence="2" id="KW-1185">Reference proteome</keyword>
<proteinExistence type="predicted"/>